<dbReference type="EMBL" id="SSOD01000007">
    <property type="protein sequence ID" value="THF61226.1"/>
    <property type="molecule type" value="Genomic_DNA"/>
</dbReference>
<dbReference type="AlphaFoldDB" id="A0A4S4ANJ4"/>
<dbReference type="Proteomes" id="UP000307956">
    <property type="component" value="Unassembled WGS sequence"/>
</dbReference>
<accession>A0A4S4ANJ4</accession>
<comment type="caution">
    <text evidence="2">The sequence shown here is derived from an EMBL/GenBank/DDBJ whole genome shotgun (WGS) entry which is preliminary data.</text>
</comment>
<evidence type="ECO:0000256" key="1">
    <source>
        <dbReference type="SAM" id="SignalP"/>
    </source>
</evidence>
<protein>
    <submittedName>
        <fullName evidence="2">Tetratricopeptide repeat protein</fullName>
    </submittedName>
</protein>
<feature type="signal peptide" evidence="1">
    <location>
        <begin position="1"/>
        <end position="29"/>
    </location>
</feature>
<proteinExistence type="predicted"/>
<dbReference type="Pfam" id="PF13432">
    <property type="entry name" value="TPR_16"/>
    <property type="match status" value="4"/>
</dbReference>
<name>A0A4S4ANJ4_9RHOO</name>
<evidence type="ECO:0000313" key="3">
    <source>
        <dbReference type="Proteomes" id="UP000307956"/>
    </source>
</evidence>
<dbReference type="SMART" id="SM00028">
    <property type="entry name" value="TPR"/>
    <property type="match status" value="5"/>
</dbReference>
<dbReference type="RefSeq" id="WP_136384931.1">
    <property type="nucleotide sequence ID" value="NZ_SSOD01000007.1"/>
</dbReference>
<dbReference type="InterPro" id="IPR011990">
    <property type="entry name" value="TPR-like_helical_dom_sf"/>
</dbReference>
<sequence>MTPSSRNLARFARRLGLALALVLPLAATAQEELPASDETPANLPAQELTAETLYQFLLAEIAGARGELGLSVQAYLEVARRTNDPRIARRAAEIALFARNFEAAIEAARIWNRADPSSEEARRLLAGMLASGGDRLDDVQIHFARILAESPERLGPNLMALNRALARISDKQTVLRIVERLTEPYLDHPEAHYARAQAAAVAQDTEEALAAIDGALEVHPDWEPAVLMKAQLLQQANDNRAAAVLIDDYLVRHPDSRNARLLHARLMVALQQFDAARAEFQQLLQDAPGDRDLLYAVGLLSAQLEDFDQAERLFNEALAAGHPEADTIRLNLAQIAERRNDLDGALAHYRSVGSGPHAVQARVRAAQLLARHGRLDEGRGWLHAAEADAETRKRLLLAETQLLRDAEQPAAAFNLLDEGLRRSPDDTDLLYESAMLAERLERLEVMESRLRKLIALDPDHAHAYNALGYSLADRGLRLDEAENLIGRALELSPDDPFILDSMGWVRFRRGAAADALDHLERAYAIRADPEIAAHLGEVLWSLDRQTEARKIWDEALAAHPGHRGLQDTIDRLRR</sequence>
<evidence type="ECO:0000313" key="2">
    <source>
        <dbReference type="EMBL" id="THF61226.1"/>
    </source>
</evidence>
<dbReference type="Gene3D" id="1.25.40.10">
    <property type="entry name" value="Tetratricopeptide repeat domain"/>
    <property type="match status" value="2"/>
</dbReference>
<dbReference type="SUPFAM" id="SSF48452">
    <property type="entry name" value="TPR-like"/>
    <property type="match status" value="2"/>
</dbReference>
<reference evidence="2 3" key="1">
    <citation type="submission" date="2019-04" db="EMBL/GenBank/DDBJ databases">
        <title>Azoarcus rhizosphaerae sp. nov. isolated from rhizosphere of Ficus religiosa.</title>
        <authorList>
            <person name="Lin S.-Y."/>
            <person name="Hameed A."/>
            <person name="Hsu Y.-H."/>
            <person name="Young C.-C."/>
        </authorList>
    </citation>
    <scope>NUCLEOTIDE SEQUENCE [LARGE SCALE GENOMIC DNA]</scope>
    <source>
        <strain evidence="2 3">CC-YHH848</strain>
    </source>
</reference>
<keyword evidence="1" id="KW-0732">Signal</keyword>
<dbReference type="OrthoDB" id="9766710at2"/>
<dbReference type="PANTHER" id="PTHR12558:SF13">
    <property type="entry name" value="CELL DIVISION CYCLE PROTEIN 27 HOMOLOG"/>
    <property type="match status" value="1"/>
</dbReference>
<keyword evidence="3" id="KW-1185">Reference proteome</keyword>
<dbReference type="InterPro" id="IPR019734">
    <property type="entry name" value="TPR_rpt"/>
</dbReference>
<feature type="chain" id="PRO_5020668830" evidence="1">
    <location>
        <begin position="30"/>
        <end position="574"/>
    </location>
</feature>
<organism evidence="2 3">
    <name type="scientific">Pseudothauera rhizosphaerae</name>
    <dbReference type="NCBI Taxonomy" id="2565932"/>
    <lineage>
        <taxon>Bacteria</taxon>
        <taxon>Pseudomonadati</taxon>
        <taxon>Pseudomonadota</taxon>
        <taxon>Betaproteobacteria</taxon>
        <taxon>Rhodocyclales</taxon>
        <taxon>Zoogloeaceae</taxon>
        <taxon>Pseudothauera</taxon>
    </lineage>
</organism>
<dbReference type="PANTHER" id="PTHR12558">
    <property type="entry name" value="CELL DIVISION CYCLE 16,23,27"/>
    <property type="match status" value="1"/>
</dbReference>
<gene>
    <name evidence="2" type="ORF">E6O51_10405</name>
</gene>